<proteinExistence type="predicted"/>
<feature type="transmembrane region" description="Helical" evidence="1">
    <location>
        <begin position="94"/>
        <end position="116"/>
    </location>
</feature>
<evidence type="ECO:0008006" key="4">
    <source>
        <dbReference type="Google" id="ProtNLM"/>
    </source>
</evidence>
<dbReference type="EMBL" id="STGU01000003">
    <property type="protein sequence ID" value="THV37532.1"/>
    <property type="molecule type" value="Genomic_DNA"/>
</dbReference>
<keyword evidence="1" id="KW-0812">Transmembrane</keyword>
<dbReference type="Proteomes" id="UP000307378">
    <property type="component" value="Unassembled WGS sequence"/>
</dbReference>
<keyword evidence="1" id="KW-1133">Transmembrane helix</keyword>
<protein>
    <recommendedName>
        <fullName evidence="4">DUF3426 domain-containing protein</fullName>
    </recommendedName>
</protein>
<organism evidence="2 3">
    <name type="scientific">Rhizobium rosettiformans W3</name>
    <dbReference type="NCBI Taxonomy" id="538378"/>
    <lineage>
        <taxon>Bacteria</taxon>
        <taxon>Pseudomonadati</taxon>
        <taxon>Pseudomonadota</taxon>
        <taxon>Alphaproteobacteria</taxon>
        <taxon>Hyphomicrobiales</taxon>
        <taxon>Rhizobiaceae</taxon>
        <taxon>Rhizobium/Agrobacterium group</taxon>
        <taxon>Rhizobium</taxon>
    </lineage>
</organism>
<name>A0A4S8Q4L2_9HYPH</name>
<evidence type="ECO:0000256" key="1">
    <source>
        <dbReference type="SAM" id="Phobius"/>
    </source>
</evidence>
<keyword evidence="1" id="KW-0472">Membrane</keyword>
<reference evidence="2 3" key="1">
    <citation type="submission" date="2019-04" db="EMBL/GenBank/DDBJ databases">
        <title>genome sequence of strain W3.</title>
        <authorList>
            <person name="Gao J."/>
            <person name="Sun J."/>
        </authorList>
    </citation>
    <scope>NUCLEOTIDE SEQUENCE [LARGE SCALE GENOMIC DNA]</scope>
    <source>
        <strain evidence="2 3">W3</strain>
    </source>
</reference>
<dbReference type="RefSeq" id="WP_136539597.1">
    <property type="nucleotide sequence ID" value="NZ_STGU01000003.1"/>
</dbReference>
<evidence type="ECO:0000313" key="2">
    <source>
        <dbReference type="EMBL" id="THV37532.1"/>
    </source>
</evidence>
<gene>
    <name evidence="2" type="ORF">FAA86_08065</name>
</gene>
<comment type="caution">
    <text evidence="2">The sequence shown here is derived from an EMBL/GenBank/DDBJ whole genome shotgun (WGS) entry which is preliminary data.</text>
</comment>
<evidence type="ECO:0000313" key="3">
    <source>
        <dbReference type="Proteomes" id="UP000307378"/>
    </source>
</evidence>
<accession>A0A4S8Q4L2</accession>
<sequence>MSAFRHQKQAAAADFDLLPPDRARRRIEPLNQRMGRSDVVDAQFVTVREPSRPSSRPAAAQTASTPQMAPFDVGALFRTAVDAIEARLQRLSDVAFSLLVAIAFVSIFSLAGQVVFGSGEHPDIEAKPLDFTHVNLTPQDRNGMRVLLLNAIVENRTQREISLPKLRADLVLDGQVIASTYIEPPVASLDGGESRGIVTRLQHPGGKTPEVRLSFEEAGA</sequence>
<dbReference type="AlphaFoldDB" id="A0A4S8Q4L2"/>